<accession>A0A026X0T2</accession>
<proteinExistence type="predicted"/>
<protein>
    <submittedName>
        <fullName evidence="1">Uncharacterized protein</fullName>
    </submittedName>
</protein>
<evidence type="ECO:0000313" key="2">
    <source>
        <dbReference type="Proteomes" id="UP000053097"/>
    </source>
</evidence>
<sequence length="128" mass="13944">MAIAGAPTHRPKCRCAPRPELKPPHYHGGPWRVARCRGVKGEGGCALDEAAAGESVLRILEVMSRAVLYNTRFPPFKARNSFPELFLQALHDAATRSTFRATEDSAFASVRLMLPEAARAEVARSASN</sequence>
<gene>
    <name evidence="1" type="ORF">X777_08216</name>
</gene>
<dbReference type="AlphaFoldDB" id="A0A026X0T2"/>
<organism evidence="1 2">
    <name type="scientific">Ooceraea biroi</name>
    <name type="common">Clonal raider ant</name>
    <name type="synonym">Cerapachys biroi</name>
    <dbReference type="NCBI Taxonomy" id="2015173"/>
    <lineage>
        <taxon>Eukaryota</taxon>
        <taxon>Metazoa</taxon>
        <taxon>Ecdysozoa</taxon>
        <taxon>Arthropoda</taxon>
        <taxon>Hexapoda</taxon>
        <taxon>Insecta</taxon>
        <taxon>Pterygota</taxon>
        <taxon>Neoptera</taxon>
        <taxon>Endopterygota</taxon>
        <taxon>Hymenoptera</taxon>
        <taxon>Apocrita</taxon>
        <taxon>Aculeata</taxon>
        <taxon>Formicoidea</taxon>
        <taxon>Formicidae</taxon>
        <taxon>Dorylinae</taxon>
        <taxon>Ooceraea</taxon>
    </lineage>
</organism>
<reference evidence="1 2" key="1">
    <citation type="journal article" date="2014" name="Curr. Biol.">
        <title>The genome of the clonal raider ant Cerapachys biroi.</title>
        <authorList>
            <person name="Oxley P.R."/>
            <person name="Ji L."/>
            <person name="Fetter-Pruneda I."/>
            <person name="McKenzie S.K."/>
            <person name="Li C."/>
            <person name="Hu H."/>
            <person name="Zhang G."/>
            <person name="Kronauer D.J."/>
        </authorList>
    </citation>
    <scope>NUCLEOTIDE SEQUENCE [LARGE SCALE GENOMIC DNA]</scope>
</reference>
<name>A0A026X0T2_OOCBI</name>
<dbReference type="Proteomes" id="UP000053097">
    <property type="component" value="Unassembled WGS sequence"/>
</dbReference>
<keyword evidence="2" id="KW-1185">Reference proteome</keyword>
<evidence type="ECO:0000313" key="1">
    <source>
        <dbReference type="EMBL" id="EZA61004.1"/>
    </source>
</evidence>
<dbReference type="EMBL" id="KK107063">
    <property type="protein sequence ID" value="EZA61004.1"/>
    <property type="molecule type" value="Genomic_DNA"/>
</dbReference>